<evidence type="ECO:0000256" key="1">
    <source>
        <dbReference type="SAM" id="MobiDB-lite"/>
    </source>
</evidence>
<accession>A0ABY1WJ16</accession>
<dbReference type="PROSITE" id="PS51257">
    <property type="entry name" value="PROKAR_LIPOPROTEIN"/>
    <property type="match status" value="1"/>
</dbReference>
<feature type="region of interest" description="Disordered" evidence="1">
    <location>
        <begin position="26"/>
        <end position="45"/>
    </location>
</feature>
<evidence type="ECO:0008006" key="4">
    <source>
        <dbReference type="Google" id="ProtNLM"/>
    </source>
</evidence>
<dbReference type="RefSeq" id="WP_130532523.1">
    <property type="nucleotide sequence ID" value="NZ_SHMD01000003.1"/>
</dbReference>
<sequence length="181" mass="19016">MTQLRNKKLVGLASLLLLTACDGKPEAGNQPAPQTMAAPSPPGVVAEPKDDATAIEASIQRAYPTAGEEKALDLNYPLVKDYGPDAARLTPLFPGTSERPLSVVLKASTGGYSLKAEGEGCKFAVAYELKQPDGTVVVHGENRAPETSVLPGWADGSRVLIVKMADGADNNYSCNLVVSRH</sequence>
<organism evidence="2 3">
    <name type="scientific">Pseudoxanthomonas winnipegensis</name>
    <dbReference type="NCBI Taxonomy" id="2480810"/>
    <lineage>
        <taxon>Bacteria</taxon>
        <taxon>Pseudomonadati</taxon>
        <taxon>Pseudomonadota</taxon>
        <taxon>Gammaproteobacteria</taxon>
        <taxon>Lysobacterales</taxon>
        <taxon>Lysobacteraceae</taxon>
        <taxon>Pseudoxanthomonas</taxon>
    </lineage>
</organism>
<comment type="caution">
    <text evidence="2">The sequence shown here is derived from an EMBL/GenBank/DDBJ whole genome shotgun (WGS) entry which is preliminary data.</text>
</comment>
<reference evidence="2 3" key="1">
    <citation type="submission" date="2019-02" db="EMBL/GenBank/DDBJ databases">
        <title>WGS of Pseudoxanthomonas species novum from clinical isolates.</title>
        <authorList>
            <person name="Bernier A.-M."/>
            <person name="Bernard K."/>
            <person name="Vachon A."/>
        </authorList>
    </citation>
    <scope>NUCLEOTIDE SEQUENCE [LARGE SCALE GENOMIC DNA]</scope>
    <source>
        <strain evidence="3">NML 170316</strain>
    </source>
</reference>
<gene>
    <name evidence="2" type="ORF">EA658_03305</name>
</gene>
<dbReference type="Proteomes" id="UP000293089">
    <property type="component" value="Unassembled WGS sequence"/>
</dbReference>
<dbReference type="EMBL" id="SHME01000001">
    <property type="protein sequence ID" value="TAA22627.1"/>
    <property type="molecule type" value="Genomic_DNA"/>
</dbReference>
<evidence type="ECO:0000313" key="3">
    <source>
        <dbReference type="Proteomes" id="UP000293089"/>
    </source>
</evidence>
<proteinExistence type="predicted"/>
<protein>
    <recommendedName>
        <fullName evidence="4">Lipoprotein</fullName>
    </recommendedName>
</protein>
<evidence type="ECO:0000313" key="2">
    <source>
        <dbReference type="EMBL" id="TAA22627.1"/>
    </source>
</evidence>
<name>A0ABY1WJ16_9GAMM</name>
<keyword evidence="3" id="KW-1185">Reference proteome</keyword>